<evidence type="ECO:0000313" key="2">
    <source>
        <dbReference type="Proteomes" id="UP000324222"/>
    </source>
</evidence>
<dbReference type="EMBL" id="VSRR010010321">
    <property type="protein sequence ID" value="MPC51654.1"/>
    <property type="molecule type" value="Genomic_DNA"/>
</dbReference>
<dbReference type="AlphaFoldDB" id="A0A5B7G584"/>
<organism evidence="1 2">
    <name type="scientific">Portunus trituberculatus</name>
    <name type="common">Swimming crab</name>
    <name type="synonym">Neptunus trituberculatus</name>
    <dbReference type="NCBI Taxonomy" id="210409"/>
    <lineage>
        <taxon>Eukaryota</taxon>
        <taxon>Metazoa</taxon>
        <taxon>Ecdysozoa</taxon>
        <taxon>Arthropoda</taxon>
        <taxon>Crustacea</taxon>
        <taxon>Multicrustacea</taxon>
        <taxon>Malacostraca</taxon>
        <taxon>Eumalacostraca</taxon>
        <taxon>Eucarida</taxon>
        <taxon>Decapoda</taxon>
        <taxon>Pleocyemata</taxon>
        <taxon>Brachyura</taxon>
        <taxon>Eubrachyura</taxon>
        <taxon>Portunoidea</taxon>
        <taxon>Portunidae</taxon>
        <taxon>Portuninae</taxon>
        <taxon>Portunus</taxon>
    </lineage>
</organism>
<accession>A0A5B7G584</accession>
<name>A0A5B7G584_PORTR</name>
<sequence length="104" mass="11747">MRQEDLEPHQQWMNYVGNLFIEALWEGRARRQVEGRKLVSGGVNMRVENLAIFYENMNGGIFQSPSTRAHIDMPLSLCLCASVSPPDNKIGIEFLVSVSRSPDP</sequence>
<reference evidence="1 2" key="1">
    <citation type="submission" date="2019-05" db="EMBL/GenBank/DDBJ databases">
        <title>Another draft genome of Portunus trituberculatus and its Hox gene families provides insights of decapod evolution.</title>
        <authorList>
            <person name="Jeong J.-H."/>
            <person name="Song I."/>
            <person name="Kim S."/>
            <person name="Choi T."/>
            <person name="Kim D."/>
            <person name="Ryu S."/>
            <person name="Kim W."/>
        </authorList>
    </citation>
    <scope>NUCLEOTIDE SEQUENCE [LARGE SCALE GENOMIC DNA]</scope>
    <source>
        <tissue evidence="1">Muscle</tissue>
    </source>
</reference>
<proteinExistence type="predicted"/>
<keyword evidence="2" id="KW-1185">Reference proteome</keyword>
<dbReference type="Proteomes" id="UP000324222">
    <property type="component" value="Unassembled WGS sequence"/>
</dbReference>
<gene>
    <name evidence="1" type="ORF">E2C01_045506</name>
</gene>
<evidence type="ECO:0000313" key="1">
    <source>
        <dbReference type="EMBL" id="MPC51654.1"/>
    </source>
</evidence>
<protein>
    <submittedName>
        <fullName evidence="1">Uncharacterized protein</fullName>
    </submittedName>
</protein>
<comment type="caution">
    <text evidence="1">The sequence shown here is derived from an EMBL/GenBank/DDBJ whole genome shotgun (WGS) entry which is preliminary data.</text>
</comment>